<evidence type="ECO:0000313" key="3">
    <source>
        <dbReference type="Proteomes" id="UP000500938"/>
    </source>
</evidence>
<keyword evidence="1" id="KW-0812">Transmembrane</keyword>
<evidence type="ECO:0000313" key="2">
    <source>
        <dbReference type="EMBL" id="QJR35781.1"/>
    </source>
</evidence>
<keyword evidence="3" id="KW-1185">Reference proteome</keyword>
<dbReference type="AlphaFoldDB" id="A0A6M4IUE5"/>
<sequence length="180" mass="18929">MSLVSDPGLRAASRESDHRLLAAGRAAVTTSETAKETARARRGRIRFVYGSLFVVSALLALRVLASVLAQPLEVVGAAPVPTWQVQVRTNTNAPGIVLAYGPEVGVQLLRIPGREASATEPRVIPARLARGELHLITLSLNSLHVDAPGAPGTGVVRLSASSPIITLFQSPTMSGVRTGW</sequence>
<dbReference type="Proteomes" id="UP000500938">
    <property type="component" value="Chromosome"/>
</dbReference>
<organism evidence="2 3">
    <name type="scientific">Gemmatimonas groenlandica</name>
    <dbReference type="NCBI Taxonomy" id="2732249"/>
    <lineage>
        <taxon>Bacteria</taxon>
        <taxon>Pseudomonadati</taxon>
        <taxon>Gemmatimonadota</taxon>
        <taxon>Gemmatimonadia</taxon>
        <taxon>Gemmatimonadales</taxon>
        <taxon>Gemmatimonadaceae</taxon>
        <taxon>Gemmatimonas</taxon>
    </lineage>
</organism>
<keyword evidence="1" id="KW-0472">Membrane</keyword>
<proteinExistence type="predicted"/>
<gene>
    <name evidence="2" type="ORF">HKW67_09780</name>
</gene>
<keyword evidence="1" id="KW-1133">Transmembrane helix</keyword>
<protein>
    <submittedName>
        <fullName evidence="2">Uncharacterized protein</fullName>
    </submittedName>
</protein>
<evidence type="ECO:0000256" key="1">
    <source>
        <dbReference type="SAM" id="Phobius"/>
    </source>
</evidence>
<accession>A0A6M4IUE5</accession>
<dbReference type="RefSeq" id="WP_171225211.1">
    <property type="nucleotide sequence ID" value="NZ_CP053085.1"/>
</dbReference>
<feature type="transmembrane region" description="Helical" evidence="1">
    <location>
        <begin position="47"/>
        <end position="69"/>
    </location>
</feature>
<reference evidence="2 3" key="1">
    <citation type="submission" date="2020-05" db="EMBL/GenBank/DDBJ databases">
        <title>Complete genome sequence of Gemmatimonas greenlandica TET16.</title>
        <authorList>
            <person name="Zeng Y."/>
        </authorList>
    </citation>
    <scope>NUCLEOTIDE SEQUENCE [LARGE SCALE GENOMIC DNA]</scope>
    <source>
        <strain evidence="2 3">TET16</strain>
    </source>
</reference>
<name>A0A6M4IUE5_9BACT</name>
<dbReference type="EMBL" id="CP053085">
    <property type="protein sequence ID" value="QJR35781.1"/>
    <property type="molecule type" value="Genomic_DNA"/>
</dbReference>
<dbReference type="KEGG" id="ggr:HKW67_09780"/>